<dbReference type="GO" id="GO:0005739">
    <property type="term" value="C:mitochondrion"/>
    <property type="evidence" value="ECO:0007669"/>
    <property type="project" value="TreeGrafter"/>
</dbReference>
<evidence type="ECO:0000256" key="1">
    <source>
        <dbReference type="ARBA" id="ARBA00010458"/>
    </source>
</evidence>
<accession>A0A9W9LRI2</accession>
<dbReference type="OrthoDB" id="331699at2759"/>
<feature type="region of interest" description="Disordered" evidence="5">
    <location>
        <begin position="33"/>
        <end position="52"/>
    </location>
</feature>
<reference evidence="7" key="2">
    <citation type="journal article" date="2023" name="IMA Fungus">
        <title>Comparative genomic study of the Penicillium genus elucidates a diverse pangenome and 15 lateral gene transfer events.</title>
        <authorList>
            <person name="Petersen C."/>
            <person name="Sorensen T."/>
            <person name="Nielsen M.R."/>
            <person name="Sondergaard T.E."/>
            <person name="Sorensen J.L."/>
            <person name="Fitzpatrick D.A."/>
            <person name="Frisvad J.C."/>
            <person name="Nielsen K.L."/>
        </authorList>
    </citation>
    <scope>NUCLEOTIDE SEQUENCE</scope>
    <source>
        <strain evidence="7">IBT 21917</strain>
    </source>
</reference>
<dbReference type="SUPFAM" id="SSF54637">
    <property type="entry name" value="Thioesterase/thiol ester dehydrase-isomerase"/>
    <property type="match status" value="2"/>
</dbReference>
<proteinExistence type="inferred from homology"/>
<dbReference type="PANTHER" id="PTHR12655">
    <property type="entry name" value="ACYL-COA THIOESTERASE"/>
    <property type="match status" value="1"/>
</dbReference>
<evidence type="ECO:0000259" key="6">
    <source>
        <dbReference type="PROSITE" id="PS51770"/>
    </source>
</evidence>
<sequence>MFGTSGRRTVLTGSKYLAPSTLPARAAVAVQSPSTTARDFHGTPSNAATRPTWMPMRVKTPWIEALTASREAAKGSQDGAQVVRSKPDLTPRKMSETKYSAILPLAQDKWLLDTYLNASGHIRLGSLLMDLDAFSGVIAYRHTGDSVATVTAACDRITIEHPLMEICDLELSGQVTYATGRSSMEISLQVAKARPEGQAAQPEDVLITCAFTMVSLDPVTKKPASVAPILVETEEEKRLFQKGEENYQAKKALRTRSLLEKAPDDEESNLIHSMWTKEMSYLNPQTPAIRPANQVFMSDTVLKSAMIMQPQDRNRHNFMIFGGFLLKQTFELAFCCAASFAHARPNFLALDPSTFENPVPVGSVLYLRATVAYTEPEEREGDSTKYTKVQVRVDSKVRDVEHGTKKSTGMFNYTFLVEKDVHVMPKSYGEFMLWTDARRRALNAAAFEPAHKTSTLRSIQDSVTE</sequence>
<dbReference type="PROSITE" id="PS51770">
    <property type="entry name" value="HOTDOG_ACOT"/>
    <property type="match status" value="2"/>
</dbReference>
<dbReference type="PANTHER" id="PTHR12655:SF0">
    <property type="entry name" value="ACYL-COENZYME A THIOESTERASE 9, MITOCHONDRIAL"/>
    <property type="match status" value="1"/>
</dbReference>
<reference evidence="7" key="1">
    <citation type="submission" date="2022-11" db="EMBL/GenBank/DDBJ databases">
        <authorList>
            <person name="Petersen C."/>
        </authorList>
    </citation>
    <scope>NUCLEOTIDE SEQUENCE</scope>
    <source>
        <strain evidence="7">IBT 21917</strain>
    </source>
</reference>
<dbReference type="CDD" id="cd03442">
    <property type="entry name" value="BFIT_BACH"/>
    <property type="match status" value="2"/>
</dbReference>
<dbReference type="InterPro" id="IPR029069">
    <property type="entry name" value="HotDog_dom_sf"/>
</dbReference>
<dbReference type="GO" id="GO:0047617">
    <property type="term" value="F:fatty acyl-CoA hydrolase activity"/>
    <property type="evidence" value="ECO:0007669"/>
    <property type="project" value="TreeGrafter"/>
</dbReference>
<evidence type="ECO:0000256" key="4">
    <source>
        <dbReference type="ARBA" id="ARBA00022946"/>
    </source>
</evidence>
<evidence type="ECO:0000256" key="2">
    <source>
        <dbReference type="ARBA" id="ARBA00022737"/>
    </source>
</evidence>
<gene>
    <name evidence="7" type="ORF">N7492_005013</name>
</gene>
<evidence type="ECO:0000256" key="3">
    <source>
        <dbReference type="ARBA" id="ARBA00022801"/>
    </source>
</evidence>
<dbReference type="Proteomes" id="UP001146351">
    <property type="component" value="Unassembled WGS sequence"/>
</dbReference>
<dbReference type="InterPro" id="IPR033120">
    <property type="entry name" value="HOTDOG_ACOT"/>
</dbReference>
<keyword evidence="3" id="KW-0378">Hydrolase</keyword>
<evidence type="ECO:0000256" key="5">
    <source>
        <dbReference type="SAM" id="MobiDB-lite"/>
    </source>
</evidence>
<organism evidence="7 8">
    <name type="scientific">Penicillium capsulatum</name>
    <dbReference type="NCBI Taxonomy" id="69766"/>
    <lineage>
        <taxon>Eukaryota</taxon>
        <taxon>Fungi</taxon>
        <taxon>Dikarya</taxon>
        <taxon>Ascomycota</taxon>
        <taxon>Pezizomycotina</taxon>
        <taxon>Eurotiomycetes</taxon>
        <taxon>Eurotiomycetidae</taxon>
        <taxon>Eurotiales</taxon>
        <taxon>Aspergillaceae</taxon>
        <taxon>Penicillium</taxon>
    </lineage>
</organism>
<dbReference type="FunFam" id="3.10.129.10:FF:000038">
    <property type="entry name" value="Acyl-CoA thioester hydrolase"/>
    <property type="match status" value="1"/>
</dbReference>
<name>A0A9W9LRI2_9EURO</name>
<feature type="compositionally biased region" description="Polar residues" evidence="5">
    <location>
        <begin position="33"/>
        <end position="49"/>
    </location>
</feature>
<evidence type="ECO:0000313" key="7">
    <source>
        <dbReference type="EMBL" id="KAJ5172420.1"/>
    </source>
</evidence>
<dbReference type="GO" id="GO:0006637">
    <property type="term" value="P:acyl-CoA metabolic process"/>
    <property type="evidence" value="ECO:0007669"/>
    <property type="project" value="TreeGrafter"/>
</dbReference>
<dbReference type="AlphaFoldDB" id="A0A9W9LRI2"/>
<keyword evidence="8" id="KW-1185">Reference proteome</keyword>
<keyword evidence="2" id="KW-0677">Repeat</keyword>
<feature type="domain" description="HotDog ACOT-type" evidence="6">
    <location>
        <begin position="298"/>
        <end position="421"/>
    </location>
</feature>
<feature type="domain" description="HotDog ACOT-type" evidence="6">
    <location>
        <begin position="101"/>
        <end position="219"/>
    </location>
</feature>
<comment type="similarity">
    <text evidence="1">Belongs to the acyl coenzyme A hydrolase family.</text>
</comment>
<dbReference type="FunFam" id="3.10.129.10:FF:000032">
    <property type="entry name" value="Acyl-CoA thioester hydrolase"/>
    <property type="match status" value="1"/>
</dbReference>
<dbReference type="Gene3D" id="3.10.129.10">
    <property type="entry name" value="Hotdog Thioesterase"/>
    <property type="match status" value="2"/>
</dbReference>
<evidence type="ECO:0000313" key="8">
    <source>
        <dbReference type="Proteomes" id="UP001146351"/>
    </source>
</evidence>
<comment type="caution">
    <text evidence="7">The sequence shown here is derived from an EMBL/GenBank/DDBJ whole genome shotgun (WGS) entry which is preliminary data.</text>
</comment>
<keyword evidence="4" id="KW-0809">Transit peptide</keyword>
<dbReference type="EMBL" id="JAPQKO010000003">
    <property type="protein sequence ID" value="KAJ5172420.1"/>
    <property type="molecule type" value="Genomic_DNA"/>
</dbReference>
<protein>
    <recommendedName>
        <fullName evidence="6">HotDog ACOT-type domain-containing protein</fullName>
    </recommendedName>
</protein>